<protein>
    <recommendedName>
        <fullName evidence="2">glycerophosphodiester phosphodiesterase</fullName>
        <ecNumber evidence="2">3.1.4.46</ecNumber>
    </recommendedName>
</protein>
<gene>
    <name evidence="8" type="ORF">HNP33_000908</name>
</gene>
<dbReference type="Gene3D" id="3.20.20.190">
    <property type="entry name" value="Phosphatidylinositol (PI) phosphodiesterase"/>
    <property type="match status" value="1"/>
</dbReference>
<keyword evidence="4" id="KW-0319">Glycerol metabolism</keyword>
<dbReference type="PANTHER" id="PTHR43620:SF7">
    <property type="entry name" value="GLYCEROPHOSPHODIESTER PHOSPHODIESTERASE GDPD5-RELATED"/>
    <property type="match status" value="1"/>
</dbReference>
<sequence>MKPTQQAWRLRTIAVTGLCAALISGCNTEFGVGPGDGGETPGNPEYPTLDGKRPQSFALASVGNQPANSLESMTQAMTQSADFIAVDLVMSKDGTLVALGSPDITNITDIATHSEFSNRKTTKLLDDVSTTGWFASDFTLAELQTLRLKNPTGTSTTTDANSFRIQSLAQVFDWAKRQTRTPGLYLHTRNPTYHSKLGLPMEDKLVAALQQAGNTSATSPVMIRSSEVQHLKTLRAKTQVRLVQMIRASGLTPWGVLQLSPPNDRPYDFTVAGTATTYADMVTAAGLAQIKTYANGISPWKPYVISATYLDKNNDGQPDDLNNDGKLDYRDRVMMTASDLVKNAHAANLFVHPFEFSSDVSTLASDFAGDASKEYKLFYKVGVDGVFSANPADANKAR</sequence>
<dbReference type="InterPro" id="IPR017946">
    <property type="entry name" value="PLC-like_Pdiesterase_TIM-brl"/>
</dbReference>
<keyword evidence="5 8" id="KW-0378">Hydrolase</keyword>
<dbReference type="PROSITE" id="PS51257">
    <property type="entry name" value="PROKAR_LIPOPROTEIN"/>
    <property type="match status" value="1"/>
</dbReference>
<dbReference type="PROSITE" id="PS51704">
    <property type="entry name" value="GP_PDE"/>
    <property type="match status" value="1"/>
</dbReference>
<feature type="domain" description="GP-PDE" evidence="7">
    <location>
        <begin position="47"/>
        <end position="398"/>
    </location>
</feature>
<evidence type="ECO:0000313" key="8">
    <source>
        <dbReference type="EMBL" id="MBB6576858.1"/>
    </source>
</evidence>
<evidence type="ECO:0000259" key="7">
    <source>
        <dbReference type="PROSITE" id="PS51704"/>
    </source>
</evidence>
<evidence type="ECO:0000256" key="4">
    <source>
        <dbReference type="ARBA" id="ARBA00022798"/>
    </source>
</evidence>
<reference evidence="8 9" key="1">
    <citation type="submission" date="2020-08" db="EMBL/GenBank/DDBJ databases">
        <title>Functional genomics of gut bacteria from endangered species of beetles.</title>
        <authorList>
            <person name="Carlos-Shanley C."/>
        </authorList>
    </citation>
    <scope>NUCLEOTIDE SEQUENCE [LARGE SCALE GENOMIC DNA]</scope>
    <source>
        <strain evidence="8 9">S00124</strain>
    </source>
</reference>
<keyword evidence="9" id="KW-1185">Reference proteome</keyword>
<dbReference type="SUPFAM" id="SSF51695">
    <property type="entry name" value="PLC-like phosphodiesterases"/>
    <property type="match status" value="1"/>
</dbReference>
<evidence type="ECO:0000256" key="5">
    <source>
        <dbReference type="ARBA" id="ARBA00022801"/>
    </source>
</evidence>
<keyword evidence="3" id="KW-0732">Signal</keyword>
<evidence type="ECO:0000313" key="9">
    <source>
        <dbReference type="Proteomes" id="UP000562492"/>
    </source>
</evidence>
<dbReference type="Pfam" id="PF03009">
    <property type="entry name" value="GDPD"/>
    <property type="match status" value="1"/>
</dbReference>
<dbReference type="GO" id="GO:0008889">
    <property type="term" value="F:glycerophosphodiester phosphodiesterase activity"/>
    <property type="evidence" value="ECO:0007669"/>
    <property type="project" value="UniProtKB-EC"/>
</dbReference>
<dbReference type="EMBL" id="JACHKZ010000004">
    <property type="protein sequence ID" value="MBB6576858.1"/>
    <property type="molecule type" value="Genomic_DNA"/>
</dbReference>
<dbReference type="InterPro" id="IPR030395">
    <property type="entry name" value="GP_PDE_dom"/>
</dbReference>
<evidence type="ECO:0000256" key="6">
    <source>
        <dbReference type="ARBA" id="ARBA00047512"/>
    </source>
</evidence>
<dbReference type="Proteomes" id="UP000562492">
    <property type="component" value="Unassembled WGS sequence"/>
</dbReference>
<dbReference type="PANTHER" id="PTHR43620">
    <property type="entry name" value="GLYCEROPHOSPHORYL DIESTER PHOSPHODIESTERASE"/>
    <property type="match status" value="1"/>
</dbReference>
<evidence type="ECO:0000256" key="3">
    <source>
        <dbReference type="ARBA" id="ARBA00022729"/>
    </source>
</evidence>
<dbReference type="EC" id="3.1.4.46" evidence="2"/>
<accession>A0ABR6RCH3</accession>
<comment type="caution">
    <text evidence="8">The sequence shown here is derived from an EMBL/GenBank/DDBJ whole genome shotgun (WGS) entry which is preliminary data.</text>
</comment>
<name>A0ABR6RCH3_9BURK</name>
<evidence type="ECO:0000256" key="1">
    <source>
        <dbReference type="ARBA" id="ARBA00007277"/>
    </source>
</evidence>
<evidence type="ECO:0000256" key="2">
    <source>
        <dbReference type="ARBA" id="ARBA00012247"/>
    </source>
</evidence>
<dbReference type="RefSeq" id="WP_184705762.1">
    <property type="nucleotide sequence ID" value="NZ_JACHKZ010000004.1"/>
</dbReference>
<comment type="similarity">
    <text evidence="1">Belongs to the glycerophosphoryl diester phosphodiesterase family.</text>
</comment>
<comment type="catalytic activity">
    <reaction evidence="6">
        <text>a sn-glycero-3-phosphodiester + H2O = an alcohol + sn-glycerol 3-phosphate + H(+)</text>
        <dbReference type="Rhea" id="RHEA:12969"/>
        <dbReference type="ChEBI" id="CHEBI:15377"/>
        <dbReference type="ChEBI" id="CHEBI:15378"/>
        <dbReference type="ChEBI" id="CHEBI:30879"/>
        <dbReference type="ChEBI" id="CHEBI:57597"/>
        <dbReference type="ChEBI" id="CHEBI:83408"/>
        <dbReference type="EC" id="3.1.4.46"/>
    </reaction>
</comment>
<proteinExistence type="inferred from homology"/>
<organism evidence="8 9">
    <name type="scientific">Comamonas odontotermitis</name>
    <dbReference type="NCBI Taxonomy" id="379895"/>
    <lineage>
        <taxon>Bacteria</taxon>
        <taxon>Pseudomonadati</taxon>
        <taxon>Pseudomonadota</taxon>
        <taxon>Betaproteobacteria</taxon>
        <taxon>Burkholderiales</taxon>
        <taxon>Comamonadaceae</taxon>
        <taxon>Comamonas</taxon>
    </lineage>
</organism>